<keyword evidence="13" id="KW-1185">Reference proteome</keyword>
<keyword evidence="5 9" id="KW-0798">TonB box</keyword>
<dbReference type="Pfam" id="PF07715">
    <property type="entry name" value="Plug"/>
    <property type="match status" value="1"/>
</dbReference>
<evidence type="ECO:0000256" key="4">
    <source>
        <dbReference type="ARBA" id="ARBA00022692"/>
    </source>
</evidence>
<dbReference type="EMBL" id="BSOH01000037">
    <property type="protein sequence ID" value="GLR19817.1"/>
    <property type="molecule type" value="Genomic_DNA"/>
</dbReference>
<dbReference type="SUPFAM" id="SSF49464">
    <property type="entry name" value="Carboxypeptidase regulatory domain-like"/>
    <property type="match status" value="1"/>
</dbReference>
<dbReference type="InterPro" id="IPR008969">
    <property type="entry name" value="CarboxyPept-like_regulatory"/>
</dbReference>
<comment type="similarity">
    <text evidence="8 9">Belongs to the TonB-dependent receptor family.</text>
</comment>
<evidence type="ECO:0000256" key="7">
    <source>
        <dbReference type="ARBA" id="ARBA00023237"/>
    </source>
</evidence>
<evidence type="ECO:0000256" key="9">
    <source>
        <dbReference type="RuleBase" id="RU003357"/>
    </source>
</evidence>
<dbReference type="InterPro" id="IPR039426">
    <property type="entry name" value="TonB-dep_rcpt-like"/>
</dbReference>
<reference evidence="12" key="1">
    <citation type="journal article" date="2014" name="Int. J. Syst. Evol. Microbiol.">
        <title>Complete genome sequence of Corynebacterium casei LMG S-19264T (=DSM 44701T), isolated from a smear-ripened cheese.</title>
        <authorList>
            <consortium name="US DOE Joint Genome Institute (JGI-PGF)"/>
            <person name="Walter F."/>
            <person name="Albersmeier A."/>
            <person name="Kalinowski J."/>
            <person name="Ruckert C."/>
        </authorList>
    </citation>
    <scope>NUCLEOTIDE SEQUENCE</scope>
    <source>
        <strain evidence="12">NBRC 108769</strain>
    </source>
</reference>
<comment type="subcellular location">
    <subcellularLocation>
        <location evidence="1 8">Cell outer membrane</location>
        <topology evidence="1 8">Multi-pass membrane protein</topology>
    </subcellularLocation>
</comment>
<dbReference type="Proteomes" id="UP001156666">
    <property type="component" value="Unassembled WGS sequence"/>
</dbReference>
<reference evidence="12" key="2">
    <citation type="submission" date="2023-01" db="EMBL/GenBank/DDBJ databases">
        <title>Draft genome sequence of Portibacter lacus strain NBRC 108769.</title>
        <authorList>
            <person name="Sun Q."/>
            <person name="Mori K."/>
        </authorList>
    </citation>
    <scope>NUCLEOTIDE SEQUENCE</scope>
    <source>
        <strain evidence="12">NBRC 108769</strain>
    </source>
</reference>
<evidence type="ECO:0000256" key="2">
    <source>
        <dbReference type="ARBA" id="ARBA00022448"/>
    </source>
</evidence>
<dbReference type="PANTHER" id="PTHR40980">
    <property type="entry name" value="PLUG DOMAIN-CONTAINING PROTEIN"/>
    <property type="match status" value="1"/>
</dbReference>
<keyword evidence="6 8" id="KW-0472">Membrane</keyword>
<dbReference type="Gene3D" id="2.40.170.20">
    <property type="entry name" value="TonB-dependent receptor, beta-barrel domain"/>
    <property type="match status" value="1"/>
</dbReference>
<dbReference type="Pfam" id="PF13715">
    <property type="entry name" value="CarbopepD_reg_2"/>
    <property type="match status" value="1"/>
</dbReference>
<dbReference type="GO" id="GO:0009279">
    <property type="term" value="C:cell outer membrane"/>
    <property type="evidence" value="ECO:0007669"/>
    <property type="project" value="UniProtKB-SubCell"/>
</dbReference>
<dbReference type="PANTHER" id="PTHR40980:SF4">
    <property type="entry name" value="TONB-DEPENDENT RECEPTOR-LIKE BETA-BARREL DOMAIN-CONTAINING PROTEIN"/>
    <property type="match status" value="1"/>
</dbReference>
<dbReference type="InterPro" id="IPR000531">
    <property type="entry name" value="Beta-barrel_TonB"/>
</dbReference>
<evidence type="ECO:0000256" key="6">
    <source>
        <dbReference type="ARBA" id="ARBA00023136"/>
    </source>
</evidence>
<keyword evidence="3 8" id="KW-1134">Transmembrane beta strand</keyword>
<keyword evidence="2 8" id="KW-0813">Transport</keyword>
<feature type="domain" description="TonB-dependent receptor plug" evidence="11">
    <location>
        <begin position="117"/>
        <end position="220"/>
    </location>
</feature>
<dbReference type="Pfam" id="PF00593">
    <property type="entry name" value="TonB_dep_Rec_b-barrel"/>
    <property type="match status" value="1"/>
</dbReference>
<dbReference type="Gene3D" id="2.60.40.1120">
    <property type="entry name" value="Carboxypeptidase-like, regulatory domain"/>
    <property type="match status" value="1"/>
</dbReference>
<keyword evidence="12" id="KW-0675">Receptor</keyword>
<evidence type="ECO:0000259" key="10">
    <source>
        <dbReference type="Pfam" id="PF00593"/>
    </source>
</evidence>
<evidence type="ECO:0000256" key="3">
    <source>
        <dbReference type="ARBA" id="ARBA00022452"/>
    </source>
</evidence>
<keyword evidence="4 8" id="KW-0812">Transmembrane</keyword>
<dbReference type="AlphaFoldDB" id="A0AA37STH0"/>
<evidence type="ECO:0000259" key="11">
    <source>
        <dbReference type="Pfam" id="PF07715"/>
    </source>
</evidence>
<sequence>MTLTANVYGQEKGALSGKIIDQNSQEALAFSTIGIPKLGIGTTSDIDGFYRLLNIPYGDHEVIIEYVAYETKSVTITIDSADNVYNVGLFESGIEMEQVVVTAQALGQRAAINRQINSNTIVNVVSKQKLQELPDQNAAESVGRLAGVSVYRDAGEGQQVSIRGISPRFNNITVNGERLPSTDQETRAVDLSMISTDALEGIEVFKATRPDMDGDAIGGTVNFTIRKADPYWKSSLRILGGYNDLKSDFGQFRGSGSVGNRFFKDKLGIILAGNYQKVNRSNEFLSSTYENLGEDPNTGEPIIQVSSLNLGDRIEKRERYGGVTTIDYKFSEDHKIVFSGSLSKLIRNDEQYRRRFRVADNEQRFTARTRQRNTNVTTSNLSGTHLFGSLEMTWRGSYSRSIQREPYSLQAQFWELAATTGDFVDRNDLTTVPSIFKNRLEQTTLRDMSLESDFVDEKRKSFQIDFKQNLVRNSKYNAYLKFGGKYRDVSRGRDANAHFMRTYLNGDENPAKANPGLFLTRAGNQILLANFLGDYQNGNFYNGQYDLLPGTPDLRNSLTTPLDNVNVDEFNALFGTNYGAGDGLPYTGHIDIDKVVSFYEAFRAKHSMVNGVVDLTDYDGKEAIYAGYLMSEFNYNDWFMLMGGVRYERTDQSYTSRTGSPREEGDGGTGLIEITDVTAAQGYGELLPMGHMRIKLKKWFDVRAAVTKTLARPNFFNLVPWESINNAEQTIQRGKPDLKHTTAINYDLFLSFYDKFGLFTIGGFYKELDNIDYLKTIAIVEPGNIYNGYLLTEPSNVEGTSTVFGTELDLQVNFRSLKGFMNGFLLGANLTLAKSNTYYPLFEVNTSFIPQPPFFVTTLIDTFRTGPIVGQADLITNLTLGYEKSGFSGRISAVYQSRALSPGSSDVGGTSSGVGRIPELDFYDDGFWRFDVALKQKLSKKIPLTLIANINNLSNTPERTLLGTRSLLTDEEYFGFTVDFGILYTFVNQ</sequence>
<name>A0AA37STH0_9BACT</name>
<protein>
    <submittedName>
        <fullName evidence="12">TonB-dependent receptor</fullName>
    </submittedName>
</protein>
<dbReference type="InterPro" id="IPR036942">
    <property type="entry name" value="Beta-barrel_TonB_sf"/>
</dbReference>
<dbReference type="RefSeq" id="WP_235293346.1">
    <property type="nucleotide sequence ID" value="NZ_BSOH01000037.1"/>
</dbReference>
<dbReference type="InterPro" id="IPR012910">
    <property type="entry name" value="Plug_dom"/>
</dbReference>
<comment type="caution">
    <text evidence="12">The sequence shown here is derived from an EMBL/GenBank/DDBJ whole genome shotgun (WGS) entry which is preliminary data.</text>
</comment>
<accession>A0AA37STH0</accession>
<evidence type="ECO:0000256" key="8">
    <source>
        <dbReference type="PROSITE-ProRule" id="PRU01360"/>
    </source>
</evidence>
<gene>
    <name evidence="12" type="ORF">GCM10007940_44330</name>
</gene>
<evidence type="ECO:0000313" key="12">
    <source>
        <dbReference type="EMBL" id="GLR19817.1"/>
    </source>
</evidence>
<dbReference type="InterPro" id="IPR037066">
    <property type="entry name" value="Plug_dom_sf"/>
</dbReference>
<dbReference type="Gene3D" id="2.170.130.10">
    <property type="entry name" value="TonB-dependent receptor, plug domain"/>
    <property type="match status" value="1"/>
</dbReference>
<proteinExistence type="inferred from homology"/>
<dbReference type="SUPFAM" id="SSF56935">
    <property type="entry name" value="Porins"/>
    <property type="match status" value="1"/>
</dbReference>
<evidence type="ECO:0000256" key="5">
    <source>
        <dbReference type="ARBA" id="ARBA00023077"/>
    </source>
</evidence>
<dbReference type="PROSITE" id="PS52016">
    <property type="entry name" value="TONB_DEPENDENT_REC_3"/>
    <property type="match status" value="1"/>
</dbReference>
<feature type="domain" description="TonB-dependent receptor-like beta-barrel" evidence="10">
    <location>
        <begin position="419"/>
        <end position="953"/>
    </location>
</feature>
<evidence type="ECO:0000256" key="1">
    <source>
        <dbReference type="ARBA" id="ARBA00004571"/>
    </source>
</evidence>
<organism evidence="12 13">
    <name type="scientific">Portibacter lacus</name>
    <dbReference type="NCBI Taxonomy" id="1099794"/>
    <lineage>
        <taxon>Bacteria</taxon>
        <taxon>Pseudomonadati</taxon>
        <taxon>Bacteroidota</taxon>
        <taxon>Saprospiria</taxon>
        <taxon>Saprospirales</taxon>
        <taxon>Haliscomenobacteraceae</taxon>
        <taxon>Portibacter</taxon>
    </lineage>
</organism>
<keyword evidence="7 8" id="KW-0998">Cell outer membrane</keyword>
<dbReference type="InterPro" id="IPR010104">
    <property type="entry name" value="TonB_rcpt_bac"/>
</dbReference>
<dbReference type="NCBIfam" id="TIGR01782">
    <property type="entry name" value="TonB-Xanth-Caul"/>
    <property type="match status" value="1"/>
</dbReference>
<evidence type="ECO:0000313" key="13">
    <source>
        <dbReference type="Proteomes" id="UP001156666"/>
    </source>
</evidence>